<dbReference type="GO" id="GO:0016342">
    <property type="term" value="C:catenin complex"/>
    <property type="evidence" value="ECO:0007669"/>
    <property type="project" value="TreeGrafter"/>
</dbReference>
<dbReference type="CDD" id="cd11304">
    <property type="entry name" value="Cadherin_repeat"/>
    <property type="match status" value="2"/>
</dbReference>
<dbReference type="Proteomes" id="UP000001307">
    <property type="component" value="Unassembled WGS sequence"/>
</dbReference>
<organism evidence="12">
    <name type="scientific">Oikopleura dioica</name>
    <name type="common">Tunicate</name>
    <dbReference type="NCBI Taxonomy" id="34765"/>
    <lineage>
        <taxon>Eukaryota</taxon>
        <taxon>Metazoa</taxon>
        <taxon>Chordata</taxon>
        <taxon>Tunicata</taxon>
        <taxon>Appendicularia</taxon>
        <taxon>Copelata</taxon>
        <taxon>Oikopleuridae</taxon>
        <taxon>Oikopleura</taxon>
    </lineage>
</organism>
<proteinExistence type="predicted"/>
<dbReference type="SUPFAM" id="SSF49313">
    <property type="entry name" value="Cadherin-like"/>
    <property type="match status" value="2"/>
</dbReference>
<dbReference type="GO" id="GO:0016339">
    <property type="term" value="P:calcium-dependent cell-cell adhesion via plasma membrane cell adhesion molecules"/>
    <property type="evidence" value="ECO:0007669"/>
    <property type="project" value="TreeGrafter"/>
</dbReference>
<keyword evidence="6 9" id="KW-1133">Transmembrane helix</keyword>
<evidence type="ECO:0000313" key="12">
    <source>
        <dbReference type="EMBL" id="CBY23262.1"/>
    </source>
</evidence>
<keyword evidence="2 9" id="KW-0812">Transmembrane</keyword>
<feature type="signal peptide" evidence="10">
    <location>
        <begin position="1"/>
        <end position="15"/>
    </location>
</feature>
<dbReference type="PANTHER" id="PTHR24027:SF422">
    <property type="entry name" value="CADHERIN DOMAIN-CONTAINING PROTEIN"/>
    <property type="match status" value="1"/>
</dbReference>
<dbReference type="Gene3D" id="2.60.40.60">
    <property type="entry name" value="Cadherins"/>
    <property type="match status" value="2"/>
</dbReference>
<dbReference type="GO" id="GO:0034332">
    <property type="term" value="P:adherens junction organization"/>
    <property type="evidence" value="ECO:0007669"/>
    <property type="project" value="TreeGrafter"/>
</dbReference>
<keyword evidence="4" id="KW-0677">Repeat</keyword>
<name>E4X0G3_OIKDI</name>
<dbReference type="GO" id="GO:0045296">
    <property type="term" value="F:cadherin binding"/>
    <property type="evidence" value="ECO:0007669"/>
    <property type="project" value="TreeGrafter"/>
</dbReference>
<dbReference type="AlphaFoldDB" id="E4X0G3"/>
<dbReference type="GO" id="GO:0008013">
    <property type="term" value="F:beta-catenin binding"/>
    <property type="evidence" value="ECO:0007669"/>
    <property type="project" value="TreeGrafter"/>
</dbReference>
<sequence length="980" mass="110120">MRLWLASFGIAFVQANQIFAPVRKLDETPATVVPRIVNIKPVVGEWHNCQPIRICEGISLEDRFYKGDLPTVYFAAEQTCSYKIDENELFDISNIDKRAEIRLKKFLDREKDDVHEITIRAFSCSGDEIASRNIKIDVCDINDHIPWLDPHSLSMTYCPDMKIGSTIGKLSGSDMDIGAYGKVEFFFTHRKPFGSPVLVRYYDGRVEEIQNIFRLDSDGTISVTAFDPRINNKVRTLSIEVGVRDHPGNPIYGSRSAQGQEQQNNSFWKSIRVAIYGNRNSPLVGFCLFWALIIIFILLSCKLKIQIVDSPPVIIYMCNQAPEVESCDLGIINENSRDAPEGSSIRIVDRDADERNGFVEIEVLASEDPLDGAIELVPTVERVDGLWLTTAKVNVLQPFNYELPGAQIETRGSEAARIVNIKVLLHNSKAKNAKPVEAICTLRVKDVNDPLAFRKMVVRSSAPAVIESCQSQVGKRIDNLQISARDEDSQGKEIGYSSDDEFFEVSTDFENKVAKVVLKKVIDRELHCRPQNPDSNVRYYRLLITATERNEVIDEEILILCKDINDQQPLVILSSGQSGVCRDLRRSFDDKEFLLQHGIDNIEINDGIDGLNVVAIALIDDRDDDALGHGAPFSFSIVNEGTTKDNKDDFRFLSTAHPRVYLLAYEGEYDLGYGERIKFTVSDNSTQTFSDSCPAPARRATSEYSIMACDCDDNEDWEYYPKNDCAAAAVGGIWWMLLLLLLLSLLLLCCCYYWLCMGVAGGTKDTEYVYKYDKPDWYYYMFNLMKKDNDDKVVVDHAQVDHPATIGGVLDKSKKEVDEINTTYDEVRIYNSSYQKGRASISAMSEITGINSSIANGDSKVDWTAIMKNVPRIEETNNSVDGERSQSPISNITDITVNENRVKFLNGSLFDNVVIKKSLFATSQVINESQTQSIKRQSRRNNLDVSSNAGNSLLSGVEDELYFEDNPDILRGGAISPSFV</sequence>
<keyword evidence="3 10" id="KW-0732">Signal</keyword>
<feature type="domain" description="Cadherin" evidence="11">
    <location>
        <begin position="471"/>
        <end position="571"/>
    </location>
</feature>
<dbReference type="PROSITE" id="PS50268">
    <property type="entry name" value="CADHERIN_2"/>
    <property type="match status" value="2"/>
</dbReference>
<evidence type="ECO:0000259" key="11">
    <source>
        <dbReference type="PROSITE" id="PS50268"/>
    </source>
</evidence>
<keyword evidence="5 8" id="KW-0106">Calcium</keyword>
<dbReference type="GO" id="GO:0016477">
    <property type="term" value="P:cell migration"/>
    <property type="evidence" value="ECO:0007669"/>
    <property type="project" value="TreeGrafter"/>
</dbReference>
<keyword evidence="13" id="KW-1185">Reference proteome</keyword>
<feature type="transmembrane region" description="Helical" evidence="9">
    <location>
        <begin position="732"/>
        <end position="755"/>
    </location>
</feature>
<feature type="domain" description="Cadherin" evidence="11">
    <location>
        <begin position="68"/>
        <end position="148"/>
    </location>
</feature>
<protein>
    <recommendedName>
        <fullName evidence="11">Cadherin domain-containing protein</fullName>
    </recommendedName>
</protein>
<evidence type="ECO:0000256" key="2">
    <source>
        <dbReference type="ARBA" id="ARBA00022692"/>
    </source>
</evidence>
<dbReference type="OrthoDB" id="10328111at2759"/>
<dbReference type="PANTHER" id="PTHR24027">
    <property type="entry name" value="CADHERIN-23"/>
    <property type="match status" value="1"/>
</dbReference>
<dbReference type="GO" id="GO:0005912">
    <property type="term" value="C:adherens junction"/>
    <property type="evidence" value="ECO:0007669"/>
    <property type="project" value="TreeGrafter"/>
</dbReference>
<evidence type="ECO:0000256" key="4">
    <source>
        <dbReference type="ARBA" id="ARBA00022737"/>
    </source>
</evidence>
<dbReference type="InterPro" id="IPR039808">
    <property type="entry name" value="Cadherin"/>
</dbReference>
<gene>
    <name evidence="12" type="ORF">GSOID_T00015197001</name>
</gene>
<dbReference type="InParanoid" id="E4X0G3"/>
<evidence type="ECO:0000256" key="10">
    <source>
        <dbReference type="SAM" id="SignalP"/>
    </source>
</evidence>
<evidence type="ECO:0000256" key="8">
    <source>
        <dbReference type="PROSITE-ProRule" id="PRU00043"/>
    </source>
</evidence>
<keyword evidence="7 9" id="KW-0472">Membrane</keyword>
<reference evidence="12" key="1">
    <citation type="journal article" date="2010" name="Science">
        <title>Plasticity of animal genome architecture unmasked by rapid evolution of a pelagic tunicate.</title>
        <authorList>
            <person name="Denoeud F."/>
            <person name="Henriet S."/>
            <person name="Mungpakdee S."/>
            <person name="Aury J.M."/>
            <person name="Da Silva C."/>
            <person name="Brinkmann H."/>
            <person name="Mikhaleva J."/>
            <person name="Olsen L.C."/>
            <person name="Jubin C."/>
            <person name="Canestro C."/>
            <person name="Bouquet J.M."/>
            <person name="Danks G."/>
            <person name="Poulain J."/>
            <person name="Campsteijn C."/>
            <person name="Adamski M."/>
            <person name="Cross I."/>
            <person name="Yadetie F."/>
            <person name="Muffato M."/>
            <person name="Louis A."/>
            <person name="Butcher S."/>
            <person name="Tsagkogeorga G."/>
            <person name="Konrad A."/>
            <person name="Singh S."/>
            <person name="Jensen M.F."/>
            <person name="Cong E.H."/>
            <person name="Eikeseth-Otteraa H."/>
            <person name="Noel B."/>
            <person name="Anthouard V."/>
            <person name="Porcel B.M."/>
            <person name="Kachouri-Lafond R."/>
            <person name="Nishino A."/>
            <person name="Ugolini M."/>
            <person name="Chourrout P."/>
            <person name="Nishida H."/>
            <person name="Aasland R."/>
            <person name="Huzurbazar S."/>
            <person name="Westhof E."/>
            <person name="Delsuc F."/>
            <person name="Lehrach H."/>
            <person name="Reinhardt R."/>
            <person name="Weissenbach J."/>
            <person name="Roy S.W."/>
            <person name="Artiguenave F."/>
            <person name="Postlethwait J.H."/>
            <person name="Manak J.R."/>
            <person name="Thompson E.M."/>
            <person name="Jaillon O."/>
            <person name="Du Pasquier L."/>
            <person name="Boudinot P."/>
            <person name="Liberles D.A."/>
            <person name="Volff J.N."/>
            <person name="Philippe H."/>
            <person name="Lenhard B."/>
            <person name="Roest Crollius H."/>
            <person name="Wincker P."/>
            <person name="Chourrout D."/>
        </authorList>
    </citation>
    <scope>NUCLEOTIDE SEQUENCE [LARGE SCALE GENOMIC DNA]</scope>
</reference>
<dbReference type="GO" id="GO:0000902">
    <property type="term" value="P:cell morphogenesis"/>
    <property type="evidence" value="ECO:0007669"/>
    <property type="project" value="TreeGrafter"/>
</dbReference>
<dbReference type="InterPro" id="IPR002126">
    <property type="entry name" value="Cadherin-like_dom"/>
</dbReference>
<dbReference type="GO" id="GO:0007043">
    <property type="term" value="P:cell-cell junction assembly"/>
    <property type="evidence" value="ECO:0007669"/>
    <property type="project" value="TreeGrafter"/>
</dbReference>
<evidence type="ECO:0000256" key="7">
    <source>
        <dbReference type="ARBA" id="ARBA00023136"/>
    </source>
</evidence>
<accession>E4X0G3</accession>
<dbReference type="SMART" id="SM00112">
    <property type="entry name" value="CA"/>
    <property type="match status" value="2"/>
</dbReference>
<dbReference type="InterPro" id="IPR015919">
    <property type="entry name" value="Cadherin-like_sf"/>
</dbReference>
<evidence type="ECO:0000313" key="13">
    <source>
        <dbReference type="Proteomes" id="UP000001307"/>
    </source>
</evidence>
<evidence type="ECO:0000256" key="3">
    <source>
        <dbReference type="ARBA" id="ARBA00022729"/>
    </source>
</evidence>
<dbReference type="GO" id="GO:0044331">
    <property type="term" value="P:cell-cell adhesion mediated by cadherin"/>
    <property type="evidence" value="ECO:0007669"/>
    <property type="project" value="TreeGrafter"/>
</dbReference>
<evidence type="ECO:0000256" key="1">
    <source>
        <dbReference type="ARBA" id="ARBA00004167"/>
    </source>
</evidence>
<feature type="chain" id="PRO_5012610025" description="Cadherin domain-containing protein" evidence="10">
    <location>
        <begin position="16"/>
        <end position="980"/>
    </location>
</feature>
<dbReference type="GO" id="GO:0005509">
    <property type="term" value="F:calcium ion binding"/>
    <property type="evidence" value="ECO:0007669"/>
    <property type="project" value="UniProtKB-UniRule"/>
</dbReference>
<evidence type="ECO:0000256" key="6">
    <source>
        <dbReference type="ARBA" id="ARBA00022989"/>
    </source>
</evidence>
<comment type="subcellular location">
    <subcellularLocation>
        <location evidence="1">Membrane</location>
        <topology evidence="1">Single-pass membrane protein</topology>
    </subcellularLocation>
</comment>
<dbReference type="GO" id="GO:0007156">
    <property type="term" value="P:homophilic cell adhesion via plasma membrane adhesion molecules"/>
    <property type="evidence" value="ECO:0007669"/>
    <property type="project" value="InterPro"/>
</dbReference>
<evidence type="ECO:0000256" key="5">
    <source>
        <dbReference type="ARBA" id="ARBA00022837"/>
    </source>
</evidence>
<dbReference type="EMBL" id="FN653020">
    <property type="protein sequence ID" value="CBY23262.1"/>
    <property type="molecule type" value="Genomic_DNA"/>
</dbReference>
<evidence type="ECO:0000256" key="9">
    <source>
        <dbReference type="SAM" id="Phobius"/>
    </source>
</evidence>